<evidence type="ECO:0000259" key="4">
    <source>
        <dbReference type="PROSITE" id="PS51194"/>
    </source>
</evidence>
<dbReference type="GO" id="GO:0016887">
    <property type="term" value="F:ATP hydrolysis activity"/>
    <property type="evidence" value="ECO:0007669"/>
    <property type="project" value="TreeGrafter"/>
</dbReference>
<dbReference type="EMBL" id="PKUQ01000027">
    <property type="protein sequence ID" value="PLW76555.1"/>
    <property type="molecule type" value="Genomic_DNA"/>
</dbReference>
<name>A0A2N5XQ05_9HYPH</name>
<dbReference type="GO" id="GO:0004386">
    <property type="term" value="F:helicase activity"/>
    <property type="evidence" value="ECO:0007669"/>
    <property type="project" value="UniProtKB-KW"/>
</dbReference>
<dbReference type="InterPro" id="IPR001650">
    <property type="entry name" value="Helicase_C-like"/>
</dbReference>
<dbReference type="PANTHER" id="PTHR47962:SF5">
    <property type="entry name" value="ATP-DEPENDENT HELICASE LHR-RELATED"/>
    <property type="match status" value="1"/>
</dbReference>
<gene>
    <name evidence="5" type="ORF">C0081_14055</name>
</gene>
<organism evidence="5 6">
    <name type="scientific">Cohaesibacter celericrescens</name>
    <dbReference type="NCBI Taxonomy" id="2067669"/>
    <lineage>
        <taxon>Bacteria</taxon>
        <taxon>Pseudomonadati</taxon>
        <taxon>Pseudomonadota</taxon>
        <taxon>Alphaproteobacteria</taxon>
        <taxon>Hyphomicrobiales</taxon>
        <taxon>Cohaesibacteraceae</taxon>
    </lineage>
</organism>
<dbReference type="RefSeq" id="WP_101534477.1">
    <property type="nucleotide sequence ID" value="NZ_PKUQ01000027.1"/>
</dbReference>
<evidence type="ECO:0000313" key="5">
    <source>
        <dbReference type="EMBL" id="PLW76555.1"/>
    </source>
</evidence>
<sequence>MSEFELLARPIQKWIRGKGWPALRSIQADAIRTLYDSNRDLIISAGTAGGKTEAAFLPLISQCVQEPASPGFELVYIGPLKALISDQARRLEDICQYAELTVTPWHGDVSGAVKARAKKKPQGILLITPESLEAMFILNGLQIPTFFASTRAIVIDELHSLLDSERGIQMRSLIKRMEMAVGRPIRRLGLSATLGDNKDLAKRYLRPNDPATVELVEGSGGAPELKLQLRGYIKGDITLEAFGDSEGTESEDAAVNLDEAAARAVASHMFSKLRGSRNLIFAGARNRVELYADLLRLRCEEENLPQEFYAHHANISRHERSFIEDRLCKGDLPTTAVCTSTLELGIDIGDITCVAQIGAPFTVSSMVQRLGRSGRRPGQPQILRQYAIENRVDAVSHLIDRLRLDTIRAIAMIELHVKDRWCESPLPQALHLSTLVHQLLSVIAERGGSSAKRLYITLCEKGPFTEVTPAIFTQVLRALGREETGLIEQSDNDLLLLGPKGEKLVEHYSFYAVFKTPEEYRLLHEGKEIGTLPISTVITKGSTIIFSGRRWEILELDSISNTILIKPSKAGKAPKFGGDGLGLIDDRVVSKMLDILHSNDVPIYLDRVAKQLLQEARQAFSESKLDSNKLLSLSPKAHILSTWRGDIKTNSLALALQSLGFKLAIYDGLIEITDCPEEMNIFEGLEAIAEGRHTNLFADSSNLVSEKFHPYLSVELLQLDALSCRLDQTCIAPLAQEILEQEDS</sequence>
<dbReference type="InterPro" id="IPR011545">
    <property type="entry name" value="DEAD/DEAH_box_helicase_dom"/>
</dbReference>
<dbReference type="PROSITE" id="PS51192">
    <property type="entry name" value="HELICASE_ATP_BIND_1"/>
    <property type="match status" value="1"/>
</dbReference>
<keyword evidence="5" id="KW-0347">Helicase</keyword>
<accession>A0A2N5XQ05</accession>
<dbReference type="Gene3D" id="3.40.50.300">
    <property type="entry name" value="P-loop containing nucleotide triphosphate hydrolases"/>
    <property type="match status" value="2"/>
</dbReference>
<dbReference type="PROSITE" id="PS51194">
    <property type="entry name" value="HELICASE_CTER"/>
    <property type="match status" value="1"/>
</dbReference>
<dbReference type="Pfam" id="PF00271">
    <property type="entry name" value="Helicase_C"/>
    <property type="match status" value="1"/>
</dbReference>
<evidence type="ECO:0000313" key="6">
    <source>
        <dbReference type="Proteomes" id="UP000234881"/>
    </source>
</evidence>
<keyword evidence="1" id="KW-0547">Nucleotide-binding</keyword>
<dbReference type="InterPro" id="IPR027417">
    <property type="entry name" value="P-loop_NTPase"/>
</dbReference>
<dbReference type="OrthoDB" id="9815222at2"/>
<evidence type="ECO:0000256" key="1">
    <source>
        <dbReference type="ARBA" id="ARBA00022741"/>
    </source>
</evidence>
<protein>
    <submittedName>
        <fullName evidence="5">ATP-dependent helicase</fullName>
    </submittedName>
</protein>
<dbReference type="SUPFAM" id="SSF52540">
    <property type="entry name" value="P-loop containing nucleoside triphosphate hydrolases"/>
    <property type="match status" value="2"/>
</dbReference>
<keyword evidence="6" id="KW-1185">Reference proteome</keyword>
<reference evidence="5 6" key="1">
    <citation type="submission" date="2018-01" db="EMBL/GenBank/DDBJ databases">
        <title>The draft genome sequence of Cohaesibacter sp. H1304.</title>
        <authorList>
            <person name="Wang N.-N."/>
            <person name="Du Z.-J."/>
        </authorList>
    </citation>
    <scope>NUCLEOTIDE SEQUENCE [LARGE SCALE GENOMIC DNA]</scope>
    <source>
        <strain evidence="5 6">H1304</strain>
    </source>
</reference>
<dbReference type="InterPro" id="IPR052511">
    <property type="entry name" value="ATP-dep_Helicase"/>
</dbReference>
<dbReference type="SMART" id="SM00487">
    <property type="entry name" value="DEXDc"/>
    <property type="match status" value="1"/>
</dbReference>
<keyword evidence="5" id="KW-0378">Hydrolase</keyword>
<evidence type="ECO:0000259" key="3">
    <source>
        <dbReference type="PROSITE" id="PS51192"/>
    </source>
</evidence>
<dbReference type="InterPro" id="IPR014001">
    <property type="entry name" value="Helicase_ATP-bd"/>
</dbReference>
<dbReference type="AlphaFoldDB" id="A0A2N5XQ05"/>
<feature type="domain" description="Helicase ATP-binding" evidence="3">
    <location>
        <begin position="32"/>
        <end position="212"/>
    </location>
</feature>
<proteinExistence type="predicted"/>
<feature type="domain" description="Helicase C-terminal" evidence="4">
    <location>
        <begin position="256"/>
        <end position="421"/>
    </location>
</feature>
<dbReference type="GO" id="GO:0005524">
    <property type="term" value="F:ATP binding"/>
    <property type="evidence" value="ECO:0007669"/>
    <property type="project" value="UniProtKB-KW"/>
</dbReference>
<dbReference type="SMART" id="SM00490">
    <property type="entry name" value="HELICc"/>
    <property type="match status" value="1"/>
</dbReference>
<dbReference type="GO" id="GO:0003677">
    <property type="term" value="F:DNA binding"/>
    <property type="evidence" value="ECO:0007669"/>
    <property type="project" value="TreeGrafter"/>
</dbReference>
<dbReference type="PANTHER" id="PTHR47962">
    <property type="entry name" value="ATP-DEPENDENT HELICASE LHR-RELATED-RELATED"/>
    <property type="match status" value="1"/>
</dbReference>
<evidence type="ECO:0000256" key="2">
    <source>
        <dbReference type="ARBA" id="ARBA00022840"/>
    </source>
</evidence>
<keyword evidence="2" id="KW-0067">ATP-binding</keyword>
<dbReference type="Pfam" id="PF00270">
    <property type="entry name" value="DEAD"/>
    <property type="match status" value="1"/>
</dbReference>
<dbReference type="Proteomes" id="UP000234881">
    <property type="component" value="Unassembled WGS sequence"/>
</dbReference>
<comment type="caution">
    <text evidence="5">The sequence shown here is derived from an EMBL/GenBank/DDBJ whole genome shotgun (WGS) entry which is preliminary data.</text>
</comment>